<dbReference type="GO" id="GO:0005634">
    <property type="term" value="C:nucleus"/>
    <property type="evidence" value="ECO:0007669"/>
    <property type="project" value="UniProtKB-SubCell"/>
</dbReference>
<name>A0A5C3R3E4_9AGAR</name>
<dbReference type="GO" id="GO:0007064">
    <property type="term" value="P:mitotic sister chromatid cohesion"/>
    <property type="evidence" value="ECO:0007669"/>
    <property type="project" value="TreeGrafter"/>
</dbReference>
<evidence type="ECO:0000256" key="1">
    <source>
        <dbReference type="ARBA" id="ARBA00004123"/>
    </source>
</evidence>
<dbReference type="STRING" id="1884261.A0A5C3R3E4"/>
<proteinExistence type="inferred from homology"/>
<accession>A0A5C3R3E4</accession>
<dbReference type="InterPro" id="IPR028009">
    <property type="entry name" value="ESCO_Acetyltransf_dom"/>
</dbReference>
<evidence type="ECO:0000313" key="12">
    <source>
        <dbReference type="EMBL" id="TFL07730.1"/>
    </source>
</evidence>
<evidence type="ECO:0000256" key="9">
    <source>
        <dbReference type="ARBA" id="ARBA00023315"/>
    </source>
</evidence>
<keyword evidence="4" id="KW-0479">Metal-binding</keyword>
<gene>
    <name evidence="12" type="ORF">BDV98DRAFT_468247</name>
</gene>
<reference evidence="12 13" key="1">
    <citation type="journal article" date="2019" name="Nat. Ecol. Evol.">
        <title>Megaphylogeny resolves global patterns of mushroom evolution.</title>
        <authorList>
            <person name="Varga T."/>
            <person name="Krizsan K."/>
            <person name="Foldi C."/>
            <person name="Dima B."/>
            <person name="Sanchez-Garcia M."/>
            <person name="Sanchez-Ramirez S."/>
            <person name="Szollosi G.J."/>
            <person name="Szarkandi J.G."/>
            <person name="Papp V."/>
            <person name="Albert L."/>
            <person name="Andreopoulos W."/>
            <person name="Angelini C."/>
            <person name="Antonin V."/>
            <person name="Barry K.W."/>
            <person name="Bougher N.L."/>
            <person name="Buchanan P."/>
            <person name="Buyck B."/>
            <person name="Bense V."/>
            <person name="Catcheside P."/>
            <person name="Chovatia M."/>
            <person name="Cooper J."/>
            <person name="Damon W."/>
            <person name="Desjardin D."/>
            <person name="Finy P."/>
            <person name="Geml J."/>
            <person name="Haridas S."/>
            <person name="Hughes K."/>
            <person name="Justo A."/>
            <person name="Karasinski D."/>
            <person name="Kautmanova I."/>
            <person name="Kiss B."/>
            <person name="Kocsube S."/>
            <person name="Kotiranta H."/>
            <person name="LaButti K.M."/>
            <person name="Lechner B.E."/>
            <person name="Liimatainen K."/>
            <person name="Lipzen A."/>
            <person name="Lukacs Z."/>
            <person name="Mihaltcheva S."/>
            <person name="Morgado L.N."/>
            <person name="Niskanen T."/>
            <person name="Noordeloos M.E."/>
            <person name="Ohm R.A."/>
            <person name="Ortiz-Santana B."/>
            <person name="Ovrebo C."/>
            <person name="Racz N."/>
            <person name="Riley R."/>
            <person name="Savchenko A."/>
            <person name="Shiryaev A."/>
            <person name="Soop K."/>
            <person name="Spirin V."/>
            <person name="Szebenyi C."/>
            <person name="Tomsovsky M."/>
            <person name="Tulloss R.E."/>
            <person name="Uehling J."/>
            <person name="Grigoriev I.V."/>
            <person name="Vagvolgyi C."/>
            <person name="Papp T."/>
            <person name="Martin F.M."/>
            <person name="Miettinen O."/>
            <person name="Hibbett D.S."/>
            <person name="Nagy L.G."/>
        </authorList>
    </citation>
    <scope>NUCLEOTIDE SEQUENCE [LARGE SCALE GENOMIC DNA]</scope>
    <source>
        <strain evidence="12 13">CBS 309.79</strain>
    </source>
</reference>
<feature type="non-terminal residue" evidence="12">
    <location>
        <position position="258"/>
    </location>
</feature>
<evidence type="ECO:0000256" key="4">
    <source>
        <dbReference type="ARBA" id="ARBA00022723"/>
    </source>
</evidence>
<evidence type="ECO:0000256" key="3">
    <source>
        <dbReference type="ARBA" id="ARBA00022679"/>
    </source>
</evidence>
<evidence type="ECO:0008006" key="14">
    <source>
        <dbReference type="Google" id="ProtNLM"/>
    </source>
</evidence>
<evidence type="ECO:0000313" key="13">
    <source>
        <dbReference type="Proteomes" id="UP000305067"/>
    </source>
</evidence>
<dbReference type="EMBL" id="ML178814">
    <property type="protein sequence ID" value="TFL07730.1"/>
    <property type="molecule type" value="Genomic_DNA"/>
</dbReference>
<keyword evidence="7" id="KW-0539">Nucleus</keyword>
<keyword evidence="8" id="KW-0131">Cell cycle</keyword>
<dbReference type="GO" id="GO:0061733">
    <property type="term" value="F:protein-lysine-acetyltransferase activity"/>
    <property type="evidence" value="ECO:0007669"/>
    <property type="project" value="TreeGrafter"/>
</dbReference>
<dbReference type="Pfam" id="PF13878">
    <property type="entry name" value="zf-C2H2_3"/>
    <property type="match status" value="1"/>
</dbReference>
<evidence type="ECO:0000256" key="5">
    <source>
        <dbReference type="ARBA" id="ARBA00022771"/>
    </source>
</evidence>
<dbReference type="InterPro" id="IPR028005">
    <property type="entry name" value="AcTrfase_ESCO_Znf_dom"/>
</dbReference>
<dbReference type="Proteomes" id="UP000305067">
    <property type="component" value="Unassembled WGS sequence"/>
</dbReference>
<feature type="domain" description="N-acetyltransferase ESCO acetyl-transferase" evidence="11">
    <location>
        <begin position="187"/>
        <end position="251"/>
    </location>
</feature>
<keyword evidence="13" id="KW-1185">Reference proteome</keyword>
<dbReference type="PANTHER" id="PTHR45884:SF2">
    <property type="entry name" value="N-ACETYLTRANSFERASE ECO"/>
    <property type="match status" value="1"/>
</dbReference>
<sequence>KSKSKLRQLHLDIGQTCLRTCPLCQLSYTIGAPDDESVHRSHCARVQRGMDWSRDMDRDMDVVDIKRGVRLTGGNKKIIGRIVSVRGDAGGKVGAKMTSLLSTIDLALSSPALTREMLTTCKIYLFIIPAPKPSNAAKEKIAGCVVAQRITKARELVGSQTLSQYTTDTQESDCTPPGPLSLSPTTHPCSLGVARLFVPSTTRRLGIARTLLDSAAETFIHGCPLDPAAGDVAFTQPTNAGEAVMRKWGGGGVMVYEE</sequence>
<evidence type="ECO:0000256" key="8">
    <source>
        <dbReference type="ARBA" id="ARBA00023306"/>
    </source>
</evidence>
<keyword evidence="9" id="KW-0012">Acyltransferase</keyword>
<comment type="similarity">
    <text evidence="2">Belongs to the acetyltransferase family. ECO subfamily.</text>
</comment>
<evidence type="ECO:0000259" key="10">
    <source>
        <dbReference type="Pfam" id="PF13878"/>
    </source>
</evidence>
<evidence type="ECO:0000256" key="6">
    <source>
        <dbReference type="ARBA" id="ARBA00022833"/>
    </source>
</evidence>
<keyword evidence="3" id="KW-0808">Transferase</keyword>
<evidence type="ECO:0000256" key="7">
    <source>
        <dbReference type="ARBA" id="ARBA00023242"/>
    </source>
</evidence>
<dbReference type="AlphaFoldDB" id="A0A5C3R3E4"/>
<protein>
    <recommendedName>
        <fullName evidence="14">N-acetyltransferase ECO1</fullName>
    </recommendedName>
</protein>
<keyword evidence="5" id="KW-0863">Zinc-finger</keyword>
<evidence type="ECO:0000259" key="11">
    <source>
        <dbReference type="Pfam" id="PF13880"/>
    </source>
</evidence>
<dbReference type="OrthoDB" id="428854at2759"/>
<organism evidence="12 13">
    <name type="scientific">Pterulicium gracile</name>
    <dbReference type="NCBI Taxonomy" id="1884261"/>
    <lineage>
        <taxon>Eukaryota</taxon>
        <taxon>Fungi</taxon>
        <taxon>Dikarya</taxon>
        <taxon>Basidiomycota</taxon>
        <taxon>Agaricomycotina</taxon>
        <taxon>Agaricomycetes</taxon>
        <taxon>Agaricomycetidae</taxon>
        <taxon>Agaricales</taxon>
        <taxon>Pleurotineae</taxon>
        <taxon>Pterulaceae</taxon>
        <taxon>Pterulicium</taxon>
    </lineage>
</organism>
<dbReference type="Pfam" id="PF13880">
    <property type="entry name" value="Acetyltransf_13"/>
    <property type="match status" value="1"/>
</dbReference>
<keyword evidence="6" id="KW-0862">Zinc</keyword>
<comment type="subcellular location">
    <subcellularLocation>
        <location evidence="1">Nucleus</location>
    </subcellularLocation>
</comment>
<dbReference type="GO" id="GO:0000785">
    <property type="term" value="C:chromatin"/>
    <property type="evidence" value="ECO:0007669"/>
    <property type="project" value="TreeGrafter"/>
</dbReference>
<dbReference type="GO" id="GO:0008270">
    <property type="term" value="F:zinc ion binding"/>
    <property type="evidence" value="ECO:0007669"/>
    <property type="project" value="UniProtKB-KW"/>
</dbReference>
<feature type="domain" description="N-acetyltransferase ESCO zinc-finger" evidence="10">
    <location>
        <begin position="8"/>
        <end position="45"/>
    </location>
</feature>
<evidence type="ECO:0000256" key="2">
    <source>
        <dbReference type="ARBA" id="ARBA00005816"/>
    </source>
</evidence>
<dbReference type="PANTHER" id="PTHR45884">
    <property type="entry name" value="N-ACETYLTRANSFERASE ECO"/>
    <property type="match status" value="1"/>
</dbReference>
<feature type="non-terminal residue" evidence="12">
    <location>
        <position position="1"/>
    </location>
</feature>